<dbReference type="PANTHER" id="PTHR42959:SF1">
    <property type="entry name" value="CARBAMOYLTRANSFERASE HYPF"/>
    <property type="match status" value="1"/>
</dbReference>
<evidence type="ECO:0000313" key="5">
    <source>
        <dbReference type="Proteomes" id="UP000722989"/>
    </source>
</evidence>
<dbReference type="Gene3D" id="3.90.870.40">
    <property type="match status" value="1"/>
</dbReference>
<dbReference type="InterPro" id="IPR051060">
    <property type="entry name" value="Carbamoyltrans_HypF-like"/>
</dbReference>
<dbReference type="Proteomes" id="UP000722989">
    <property type="component" value="Unassembled WGS sequence"/>
</dbReference>
<sequence>MADRTTVPDTGAPDTGVPGDGVWWLPSGGSSTTPTTVGVDALGAAVAAIARGGVVAVKGVGGYQLVCDAADETAVARLRELKRCPARPLPVMVAGLGTARQFAHVSPAEARLLTAEARPVVLVRRRREAKGLGASVHAGLPDVGLCLPPSPLYDLLLRGLAATDHGQRGRLLAVTGGNRPGASVAIDDAAAIAALGPLVDGMLGHERRIRAHCDDSVMRVVAGRAALLRRARGYAPAPLPLPVPARQPVLAVGARSGHAAAVAVGAEAVLAPHTDGAAEPPALDDFVNSVERLCRSHGVQPRIVAHDLHPGYVSTAYARSHPGRRMPVQHHHAHVVAVAAEHGLTADFLGVAYDWPGMGDDGTLWGGEILHASCTGYRRLGRFALSALPGGAAGHRPARTALGYLYGLEEVGSPPPDPRLAADLLDRIGAEEAAIVRRMIGRRVDAPLAGSCGALFDAVAALLGLCDQATYEGEAAAALEAAAAPYLYAPALPWTLTRRDGVAVYDPAPTLRAVLTHRRPAGWVAAAFHTTIAEVTCALVASAAARTGVRTVCLGGDLFTNRRLTSGLLDLLGRLGMKTYTGERVPVDDSGIGYGQAAVAAARLAAE</sequence>
<dbReference type="Pfam" id="PF01300">
    <property type="entry name" value="Sua5_yciO_yrdC"/>
    <property type="match status" value="1"/>
</dbReference>
<dbReference type="PROSITE" id="PS51163">
    <property type="entry name" value="YRDC"/>
    <property type="match status" value="1"/>
</dbReference>
<evidence type="ECO:0000259" key="3">
    <source>
        <dbReference type="PROSITE" id="PS51163"/>
    </source>
</evidence>
<dbReference type="Gene3D" id="3.30.420.360">
    <property type="match status" value="1"/>
</dbReference>
<comment type="caution">
    <text evidence="4">The sequence shown here is derived from an EMBL/GenBank/DDBJ whole genome shotgun (WGS) entry which is preliminary data.</text>
</comment>
<feature type="region of interest" description="Disordered" evidence="2">
    <location>
        <begin position="1"/>
        <end position="29"/>
    </location>
</feature>
<dbReference type="Gene3D" id="3.30.110.120">
    <property type="match status" value="1"/>
</dbReference>
<dbReference type="InterPro" id="IPR017945">
    <property type="entry name" value="DHBP_synth_RibB-like_a/b_dom"/>
</dbReference>
<proteinExistence type="inferred from homology"/>
<dbReference type="EMBL" id="JAATVY010000043">
    <property type="protein sequence ID" value="NJC74057.1"/>
    <property type="molecule type" value="Genomic_DNA"/>
</dbReference>
<reference evidence="4 5" key="1">
    <citation type="submission" date="2020-03" db="EMBL/GenBank/DDBJ databases">
        <title>WGS of the type strain of Planosporangium spp.</title>
        <authorList>
            <person name="Thawai C."/>
        </authorList>
    </citation>
    <scope>NUCLEOTIDE SEQUENCE [LARGE SCALE GENOMIC DNA]</scope>
    <source>
        <strain evidence="4 5">TBRC 5610</strain>
    </source>
</reference>
<protein>
    <submittedName>
        <fullName evidence="4">Carbamoyltransferase HypF</fullName>
    </submittedName>
</protein>
<dbReference type="Pfam" id="PF17788">
    <property type="entry name" value="HypF_C"/>
    <property type="match status" value="1"/>
</dbReference>
<evidence type="ECO:0000313" key="4">
    <source>
        <dbReference type="EMBL" id="NJC74057.1"/>
    </source>
</evidence>
<dbReference type="InterPro" id="IPR055128">
    <property type="entry name" value="HypF_C_2"/>
</dbReference>
<accession>A0ABX0Y6M4</accession>
<dbReference type="InterPro" id="IPR041440">
    <property type="entry name" value="HypF_C"/>
</dbReference>
<name>A0ABX0Y6M4_9ACTN</name>
<feature type="domain" description="YrdC-like" evidence="3">
    <location>
        <begin position="39"/>
        <end position="233"/>
    </location>
</feature>
<dbReference type="PANTHER" id="PTHR42959">
    <property type="entry name" value="CARBAMOYLTRANSFERASE"/>
    <property type="match status" value="1"/>
</dbReference>
<organism evidence="4 5">
    <name type="scientific">Planosporangium thailandense</name>
    <dbReference type="NCBI Taxonomy" id="765197"/>
    <lineage>
        <taxon>Bacteria</taxon>
        <taxon>Bacillati</taxon>
        <taxon>Actinomycetota</taxon>
        <taxon>Actinomycetes</taxon>
        <taxon>Micromonosporales</taxon>
        <taxon>Micromonosporaceae</taxon>
        <taxon>Planosporangium</taxon>
    </lineage>
</organism>
<dbReference type="Gene3D" id="3.30.420.40">
    <property type="match status" value="1"/>
</dbReference>
<comment type="similarity">
    <text evidence="1">Belongs to the carbamoyltransferase HypF family.</text>
</comment>
<evidence type="ECO:0000256" key="2">
    <source>
        <dbReference type="SAM" id="MobiDB-lite"/>
    </source>
</evidence>
<dbReference type="Pfam" id="PF22521">
    <property type="entry name" value="HypF_C_2"/>
    <property type="match status" value="1"/>
</dbReference>
<dbReference type="SUPFAM" id="SSF55821">
    <property type="entry name" value="YrdC/RibB"/>
    <property type="match status" value="1"/>
</dbReference>
<evidence type="ECO:0000256" key="1">
    <source>
        <dbReference type="ARBA" id="ARBA00008097"/>
    </source>
</evidence>
<gene>
    <name evidence="4" type="ORF">HC031_30730</name>
</gene>
<keyword evidence="5" id="KW-1185">Reference proteome</keyword>
<dbReference type="InterPro" id="IPR006070">
    <property type="entry name" value="Sua5-like_dom"/>
</dbReference>
<dbReference type="RefSeq" id="WP_167928960.1">
    <property type="nucleotide sequence ID" value="NZ_JAATVY010000043.1"/>
</dbReference>